<name>A0ABM7THS2_9BURK</name>
<organism evidence="1 2">
    <name type="scientific">Paraburkholderia terrae</name>
    <dbReference type="NCBI Taxonomy" id="311230"/>
    <lineage>
        <taxon>Bacteria</taxon>
        <taxon>Pseudomonadati</taxon>
        <taxon>Pseudomonadota</taxon>
        <taxon>Betaproteobacteria</taxon>
        <taxon>Burkholderiales</taxon>
        <taxon>Burkholderiaceae</taxon>
        <taxon>Paraburkholderia</taxon>
    </lineage>
</organism>
<proteinExistence type="predicted"/>
<reference evidence="1 2" key="1">
    <citation type="journal article" date="2022" name="Front. Microbiol.">
        <title>Identification and characterization of a novel class of self-sufficient cytochrome P450 hydroxylase involved in cyclohexanecarboxylate degradation in Paraburkholderia terrae strain KU-64.</title>
        <authorList>
            <person name="Yamamoto T."/>
            <person name="Hasegawa Y."/>
            <person name="Iwaki H."/>
        </authorList>
    </citation>
    <scope>NUCLEOTIDE SEQUENCE [LARGE SCALE GENOMIC DNA]</scope>
    <source>
        <strain evidence="1 2">KU-64</strain>
    </source>
</reference>
<keyword evidence="2" id="KW-1185">Reference proteome</keyword>
<accession>A0ABM7THS2</accession>
<protein>
    <recommendedName>
        <fullName evidence="3">TIGR04255 family protein</fullName>
    </recommendedName>
</protein>
<gene>
    <name evidence="1" type="ORF">PTKU64_21900</name>
</gene>
<evidence type="ECO:0000313" key="2">
    <source>
        <dbReference type="Proteomes" id="UP001319874"/>
    </source>
</evidence>
<dbReference type="EMBL" id="AP024955">
    <property type="protein sequence ID" value="BCZ78515.1"/>
    <property type="molecule type" value="Genomic_DNA"/>
</dbReference>
<evidence type="ECO:0000313" key="1">
    <source>
        <dbReference type="EMBL" id="BCZ78515.1"/>
    </source>
</evidence>
<evidence type="ECO:0008006" key="3">
    <source>
        <dbReference type="Google" id="ProtNLM"/>
    </source>
</evidence>
<dbReference type="RefSeq" id="WP_229511867.1">
    <property type="nucleotide sequence ID" value="NZ_AP024955.1"/>
</dbReference>
<dbReference type="Proteomes" id="UP001319874">
    <property type="component" value="Chromosome 1"/>
</dbReference>
<sequence>MILDQFTLHSVIIQTVYEDAFILWDRAGDIARRMSKIWPGLKLVEGQPNQQTLTAPGVQILTGFRTSTFTMRGPKALDQTRVRQITDSYSLLRDSLELENLQRVSARSVYVKKFQNLKEANNAVAALGLLKWPSERVFDQPTDTDMNGAEILFRFEDKTSFTFLRLKAEELKFEAELDPEFFDEPIKRSEPRMVIDFDRGLLGTIDARKLRMDDWLKGYSHVLRRDIDKVLRPNT</sequence>